<protein>
    <submittedName>
        <fullName evidence="1">Uncharacterized protein</fullName>
    </submittedName>
</protein>
<sequence length="55" mass="6091">MDDVIRRLTVTEIASPMTMKGEVESKHIKREDAIVIALGSTSIIEVIYAISCDLK</sequence>
<dbReference type="Proteomes" id="UP001381693">
    <property type="component" value="Unassembled WGS sequence"/>
</dbReference>
<dbReference type="AlphaFoldDB" id="A0AAN8ZWB5"/>
<reference evidence="1 2" key="1">
    <citation type="submission" date="2023-11" db="EMBL/GenBank/DDBJ databases">
        <title>Halocaridina rubra genome assembly.</title>
        <authorList>
            <person name="Smith C."/>
        </authorList>
    </citation>
    <scope>NUCLEOTIDE SEQUENCE [LARGE SCALE GENOMIC DNA]</scope>
    <source>
        <strain evidence="1">EP-1</strain>
        <tissue evidence="1">Whole</tissue>
    </source>
</reference>
<organism evidence="1 2">
    <name type="scientific">Halocaridina rubra</name>
    <name type="common">Hawaiian red shrimp</name>
    <dbReference type="NCBI Taxonomy" id="373956"/>
    <lineage>
        <taxon>Eukaryota</taxon>
        <taxon>Metazoa</taxon>
        <taxon>Ecdysozoa</taxon>
        <taxon>Arthropoda</taxon>
        <taxon>Crustacea</taxon>
        <taxon>Multicrustacea</taxon>
        <taxon>Malacostraca</taxon>
        <taxon>Eumalacostraca</taxon>
        <taxon>Eucarida</taxon>
        <taxon>Decapoda</taxon>
        <taxon>Pleocyemata</taxon>
        <taxon>Caridea</taxon>
        <taxon>Atyoidea</taxon>
        <taxon>Atyidae</taxon>
        <taxon>Halocaridina</taxon>
    </lineage>
</organism>
<dbReference type="EMBL" id="JAXCGZ010015149">
    <property type="protein sequence ID" value="KAK7071091.1"/>
    <property type="molecule type" value="Genomic_DNA"/>
</dbReference>
<name>A0AAN8ZWB5_HALRR</name>
<evidence type="ECO:0000313" key="1">
    <source>
        <dbReference type="EMBL" id="KAK7071091.1"/>
    </source>
</evidence>
<gene>
    <name evidence="1" type="ORF">SK128_023365</name>
</gene>
<proteinExistence type="predicted"/>
<accession>A0AAN8ZWB5</accession>
<evidence type="ECO:0000313" key="2">
    <source>
        <dbReference type="Proteomes" id="UP001381693"/>
    </source>
</evidence>
<comment type="caution">
    <text evidence="1">The sequence shown here is derived from an EMBL/GenBank/DDBJ whole genome shotgun (WGS) entry which is preliminary data.</text>
</comment>
<keyword evidence="2" id="KW-1185">Reference proteome</keyword>